<keyword evidence="2" id="KW-0812">Transmembrane</keyword>
<dbReference type="EMBL" id="KV427637">
    <property type="protein sequence ID" value="KZT04288.1"/>
    <property type="molecule type" value="Genomic_DNA"/>
</dbReference>
<proteinExistence type="predicted"/>
<protein>
    <recommendedName>
        <fullName evidence="3">Methyltransferase domain-containing protein</fullName>
    </recommendedName>
</protein>
<dbReference type="InterPro" id="IPR025714">
    <property type="entry name" value="Methyltranfer_dom"/>
</dbReference>
<feature type="region of interest" description="Disordered" evidence="1">
    <location>
        <begin position="243"/>
        <end position="266"/>
    </location>
</feature>
<gene>
    <name evidence="4" type="ORF">LAESUDRAFT_303245</name>
</gene>
<dbReference type="STRING" id="1314785.A0A165D7P2"/>
<dbReference type="InterPro" id="IPR026913">
    <property type="entry name" value="METTL24"/>
</dbReference>
<dbReference type="PANTHER" id="PTHR32026">
    <property type="entry name" value="METHYLTRANSFERASE-LIKE PROTEIN 24"/>
    <property type="match status" value="1"/>
</dbReference>
<evidence type="ECO:0000256" key="1">
    <source>
        <dbReference type="SAM" id="MobiDB-lite"/>
    </source>
</evidence>
<dbReference type="AlphaFoldDB" id="A0A165D7P2"/>
<dbReference type="InParanoid" id="A0A165D7P2"/>
<dbReference type="OrthoDB" id="10006218at2759"/>
<dbReference type="Proteomes" id="UP000076871">
    <property type="component" value="Unassembled WGS sequence"/>
</dbReference>
<name>A0A165D7P2_9APHY</name>
<feature type="domain" description="Methyltransferase" evidence="3">
    <location>
        <begin position="94"/>
        <end position="238"/>
    </location>
</feature>
<organism evidence="4 5">
    <name type="scientific">Laetiporus sulphureus 93-53</name>
    <dbReference type="NCBI Taxonomy" id="1314785"/>
    <lineage>
        <taxon>Eukaryota</taxon>
        <taxon>Fungi</taxon>
        <taxon>Dikarya</taxon>
        <taxon>Basidiomycota</taxon>
        <taxon>Agaricomycotina</taxon>
        <taxon>Agaricomycetes</taxon>
        <taxon>Polyporales</taxon>
        <taxon>Laetiporus</taxon>
    </lineage>
</organism>
<reference evidence="4 5" key="1">
    <citation type="journal article" date="2016" name="Mol. Biol. Evol.">
        <title>Comparative Genomics of Early-Diverging Mushroom-Forming Fungi Provides Insights into the Origins of Lignocellulose Decay Capabilities.</title>
        <authorList>
            <person name="Nagy L.G."/>
            <person name="Riley R."/>
            <person name="Tritt A."/>
            <person name="Adam C."/>
            <person name="Daum C."/>
            <person name="Floudas D."/>
            <person name="Sun H."/>
            <person name="Yadav J.S."/>
            <person name="Pangilinan J."/>
            <person name="Larsson K.H."/>
            <person name="Matsuura K."/>
            <person name="Barry K."/>
            <person name="Labutti K."/>
            <person name="Kuo R."/>
            <person name="Ohm R.A."/>
            <person name="Bhattacharya S.S."/>
            <person name="Shirouzu T."/>
            <person name="Yoshinaga Y."/>
            <person name="Martin F.M."/>
            <person name="Grigoriev I.V."/>
            <person name="Hibbett D.S."/>
        </authorList>
    </citation>
    <scope>NUCLEOTIDE SEQUENCE [LARGE SCALE GENOMIC DNA]</scope>
    <source>
        <strain evidence="4 5">93-53</strain>
    </source>
</reference>
<evidence type="ECO:0000259" key="3">
    <source>
        <dbReference type="Pfam" id="PF13383"/>
    </source>
</evidence>
<dbReference type="RefSeq" id="XP_040762028.1">
    <property type="nucleotide sequence ID" value="XM_040901898.1"/>
</dbReference>
<keyword evidence="2" id="KW-1133">Transmembrane helix</keyword>
<accession>A0A165D7P2</accession>
<feature type="transmembrane region" description="Helical" evidence="2">
    <location>
        <begin position="12"/>
        <end position="31"/>
    </location>
</feature>
<dbReference type="Pfam" id="PF13383">
    <property type="entry name" value="Methyltransf_22"/>
    <property type="match status" value="1"/>
</dbReference>
<evidence type="ECO:0000313" key="5">
    <source>
        <dbReference type="Proteomes" id="UP000076871"/>
    </source>
</evidence>
<keyword evidence="2" id="KW-0472">Membrane</keyword>
<dbReference type="PANTHER" id="PTHR32026:SF10">
    <property type="entry name" value="METHYLTRANSFERASE-LIKE PROTEIN 24-RELATED"/>
    <property type="match status" value="1"/>
</dbReference>
<feature type="compositionally biased region" description="Pro residues" evidence="1">
    <location>
        <begin position="247"/>
        <end position="265"/>
    </location>
</feature>
<keyword evidence="5" id="KW-1185">Reference proteome</keyword>
<dbReference type="GeneID" id="63818929"/>
<evidence type="ECO:0000313" key="4">
    <source>
        <dbReference type="EMBL" id="KZT04288.1"/>
    </source>
</evidence>
<sequence>MTPKHFLYRHPLLTALTVISVLLVFCFFPPGPPNGHGGSFSRGRGVDATRWAVMEEEARYEQVLRERQMMVRKWGPTPERVEAFPLRDDFYTLWDFYIPAFQCPHRVDRVGTLGDGGKWLCGLARLAAQPSCVVYSFGVNNESSFEAALLRAVPGCQVWGYDFSVRAFGPEIEQDEELRARAHFAPWALGPQDGVWADGTQVWSLASLMQMNGHEFIDVLKIDIEGAEFAALSTFIDHVTRANASALPPPPRHPHGPPPPPPQPVLPIGQLQIELHARPDSGYHTFARFNSWWESLEAAGLRPFFAEPNLVYVNLIKGVRPDLSEYSFMNIRGRHALVTDRYL</sequence>
<evidence type="ECO:0000256" key="2">
    <source>
        <dbReference type="SAM" id="Phobius"/>
    </source>
</evidence>